<reference evidence="6 7" key="1">
    <citation type="submission" date="2016-04" db="EMBL/GenBank/DDBJ databases">
        <title>Complete genome sequence of natural rubber-degrading, novel Gram-negative bacterium, Rhizobacter gummiphilus strain NS21.</title>
        <authorList>
            <person name="Tabata M."/>
            <person name="Kasai D."/>
            <person name="Fukuda M."/>
        </authorList>
    </citation>
    <scope>NUCLEOTIDE SEQUENCE [LARGE SCALE GENOMIC DNA]</scope>
    <source>
        <strain evidence="6 7">NS21</strain>
    </source>
</reference>
<dbReference type="GO" id="GO:0005737">
    <property type="term" value="C:cytoplasm"/>
    <property type="evidence" value="ECO:0007669"/>
    <property type="project" value="UniProtKB-SubCell"/>
</dbReference>
<dbReference type="GO" id="GO:0009055">
    <property type="term" value="F:electron transfer activity"/>
    <property type="evidence" value="ECO:0007669"/>
    <property type="project" value="InterPro"/>
</dbReference>
<keyword evidence="5" id="KW-0408">Iron</keyword>
<dbReference type="PANTHER" id="PTHR45912:SF3">
    <property type="entry name" value="CILIA- AND FLAGELLA-ASSOCIATED PROTEIN 47"/>
    <property type="match status" value="1"/>
</dbReference>
<dbReference type="GO" id="GO:0020037">
    <property type="term" value="F:heme binding"/>
    <property type="evidence" value="ECO:0007669"/>
    <property type="project" value="InterPro"/>
</dbReference>
<dbReference type="NCBIfam" id="NF012200">
    <property type="entry name" value="choice_anch_D"/>
    <property type="match status" value="7"/>
</dbReference>
<name>A0A1W6LBG0_9BURK</name>
<evidence type="ECO:0000256" key="4">
    <source>
        <dbReference type="ARBA" id="ARBA00022723"/>
    </source>
</evidence>
<keyword evidence="2" id="KW-0963">Cytoplasm</keyword>
<evidence type="ECO:0000256" key="1">
    <source>
        <dbReference type="ARBA" id="ARBA00004496"/>
    </source>
</evidence>
<keyword evidence="4" id="KW-0479">Metal-binding</keyword>
<evidence type="ECO:0000256" key="5">
    <source>
        <dbReference type="ARBA" id="ARBA00023004"/>
    </source>
</evidence>
<dbReference type="InterPro" id="IPR031549">
    <property type="entry name" value="ASH"/>
</dbReference>
<sequence>MNALLRRAFARFAALALAGTALAPAFAQDAATGKALYNKTFVTGVKSCQACHFAPRNAAVMIRGADAARIKGASTTQSDMAPLRGVITDAEYNHMAKYIADEYGVTPTYLSASAAPSVSVSATSLSFASQRVGTTGTAQTLTVTNAAGATATLALSAIGTGNGSDFVVTGGTCAVGMAVAAGSSCTVSVAFKPVATGARTGTLTLAHNGPTGKVDVALSGTAVDTTPVAALSPTTLSFSSVVGVDSTVMRTTLSNTGNAPLVLSSLAVAGTHASDFRVASSTTCATSASVAGGSSCVVDVVFKPTAAGARSASLAIAHNATGGPTSVTLGGTGTLTPEPGIAFDAVDVDLGAVPVATTGTARTVTLTNTGAAALVLSDLTVTGTDADDFVRGGTCAKGGSVASRATCTITFALKPVTLGAKTATLTVASNAPGSAATLALRGTAVRTPAPLVSLSQASLGFGTVTFGTTSVVRSVVLTNDGTAPLTVSKVASSSTEYVASHDCPATLATGASCLISVSYKPTEAVSAEAVVITTNALSSPNSIVVTGEGSSQALSVVVWQGNSTALNFASTIVGETTASQTLTLVNQGPSAVTLTTLGIAGASASSYAIAGTSTCKLGLSLAVNGTCTTIVNFVPGQAGKHVASLQVAGTGTLPGDITLTGVATAKSTPNGALSASSLALDFSGTVVAPGSSSAAQVVTVTNTGTGAAALTGVQVAAPFAIASGTSGACPAGASSLAAGASCKVAVVYSPTVAGTHTGSLTIGSTASSLTVTLKGLSLPSSAGVLTASTAQLDFTSPITPPGQVSEAKSVTLSNGAVAPISITKTEASLPFKVTATTCGTTLAVNSSCTVSVAFAPTAAGASSGSLSVTTGAGQVLQVNLAGASSTGGDTPGTPPDGNSSVLAADMKSQGFIGALGVLSEAKATTFSNTGSTALVIRDVNTSGPFEVVNGAADACRTAQTLAAGASCSVAVAFRAPMSTGDTSGALTVTAAASGSSTVESRTVRLDGRAMATNAGGRSDDPQTGGGAAGLDTLLLLALAVLLATVARARRASDFH</sequence>
<dbReference type="InterPro" id="IPR036909">
    <property type="entry name" value="Cyt_c-like_dom_sf"/>
</dbReference>
<dbReference type="PROSITE" id="PS50194">
    <property type="entry name" value="FILAMIN_REPEAT"/>
    <property type="match status" value="1"/>
</dbReference>
<gene>
    <name evidence="6" type="ORF">A4W93_17285</name>
</gene>
<dbReference type="Proteomes" id="UP000193427">
    <property type="component" value="Chromosome"/>
</dbReference>
<dbReference type="InterPro" id="IPR013783">
    <property type="entry name" value="Ig-like_fold"/>
</dbReference>
<organism evidence="6 7">
    <name type="scientific">Piscinibacter gummiphilus</name>
    <dbReference type="NCBI Taxonomy" id="946333"/>
    <lineage>
        <taxon>Bacteria</taxon>
        <taxon>Pseudomonadati</taxon>
        <taxon>Pseudomonadota</taxon>
        <taxon>Betaproteobacteria</taxon>
        <taxon>Burkholderiales</taxon>
        <taxon>Sphaerotilaceae</taxon>
        <taxon>Piscinibacter</taxon>
    </lineage>
</organism>
<evidence type="ECO:0000313" key="6">
    <source>
        <dbReference type="EMBL" id="ARN21508.1"/>
    </source>
</evidence>
<dbReference type="Gene3D" id="2.60.40.10">
    <property type="entry name" value="Immunoglobulins"/>
    <property type="match status" value="8"/>
</dbReference>
<dbReference type="EMBL" id="CP015118">
    <property type="protein sequence ID" value="ARN21508.1"/>
    <property type="molecule type" value="Genomic_DNA"/>
</dbReference>
<proteinExistence type="predicted"/>
<dbReference type="InterPro" id="IPR009056">
    <property type="entry name" value="Cyt_c-like_dom"/>
</dbReference>
<evidence type="ECO:0000256" key="2">
    <source>
        <dbReference type="ARBA" id="ARBA00022490"/>
    </source>
</evidence>
<dbReference type="PROSITE" id="PS51007">
    <property type="entry name" value="CYTC"/>
    <property type="match status" value="1"/>
</dbReference>
<dbReference type="OrthoDB" id="8767749at2"/>
<dbReference type="PANTHER" id="PTHR45912">
    <property type="entry name" value="CILIA- AND FLAGELLA-ASSOCIATED PROTEIN 47"/>
    <property type="match status" value="1"/>
</dbReference>
<dbReference type="PROSITE" id="PS51318">
    <property type="entry name" value="TAT"/>
    <property type="match status" value="1"/>
</dbReference>
<accession>A0A1W6LBG0</accession>
<protein>
    <submittedName>
        <fullName evidence="6">Uncharacterized protein</fullName>
    </submittedName>
</protein>
<dbReference type="AlphaFoldDB" id="A0A1W6LBG0"/>
<dbReference type="InterPro" id="IPR006311">
    <property type="entry name" value="TAT_signal"/>
</dbReference>
<dbReference type="RefSeq" id="WP_085751800.1">
    <property type="nucleotide sequence ID" value="NZ_BSPR01000013.1"/>
</dbReference>
<keyword evidence="7" id="KW-1185">Reference proteome</keyword>
<dbReference type="STRING" id="946333.A4W93_17285"/>
<dbReference type="SUPFAM" id="SSF46626">
    <property type="entry name" value="Cytochrome c"/>
    <property type="match status" value="1"/>
</dbReference>
<dbReference type="Pfam" id="PF15780">
    <property type="entry name" value="ASH"/>
    <property type="match status" value="2"/>
</dbReference>
<evidence type="ECO:0000256" key="3">
    <source>
        <dbReference type="ARBA" id="ARBA00022617"/>
    </source>
</evidence>
<keyword evidence="3" id="KW-0349">Heme</keyword>
<dbReference type="InterPro" id="IPR017868">
    <property type="entry name" value="Filamin/ABP280_repeat-like"/>
</dbReference>
<dbReference type="GO" id="GO:0046872">
    <property type="term" value="F:metal ion binding"/>
    <property type="evidence" value="ECO:0007669"/>
    <property type="project" value="UniProtKB-KW"/>
</dbReference>
<evidence type="ECO:0000313" key="7">
    <source>
        <dbReference type="Proteomes" id="UP000193427"/>
    </source>
</evidence>
<comment type="subcellular location">
    <subcellularLocation>
        <location evidence="1">Cytoplasm</location>
    </subcellularLocation>
</comment>
<dbReference type="KEGG" id="rgu:A4W93_17285"/>